<proteinExistence type="predicted"/>
<dbReference type="GO" id="GO:0008781">
    <property type="term" value="F:N-acylneuraminate cytidylyltransferase activity"/>
    <property type="evidence" value="ECO:0007669"/>
    <property type="project" value="TreeGrafter"/>
</dbReference>
<organism evidence="1 2">
    <name type="scientific">Leptobacterium flavescens</name>
    <dbReference type="NCBI Taxonomy" id="472055"/>
    <lineage>
        <taxon>Bacteria</taxon>
        <taxon>Pseudomonadati</taxon>
        <taxon>Bacteroidota</taxon>
        <taxon>Flavobacteriia</taxon>
        <taxon>Flavobacteriales</taxon>
        <taxon>Flavobacteriaceae</taxon>
        <taxon>Leptobacterium</taxon>
    </lineage>
</organism>
<keyword evidence="1" id="KW-0808">Transferase</keyword>
<dbReference type="InterPro" id="IPR029044">
    <property type="entry name" value="Nucleotide-diphossugar_trans"/>
</dbReference>
<sequence>MRILGLIPARGGSKGIPGKNIKLLRGKPLLEYTCNSVKKSKLLTQTVLSTEDPEIIAVAEKLGIEVPFVRPSELSEDASPTIGVVKHALEYFRERDIYFDAVCLLQLTTPFREDGLIDKAVQKFRDQDLDALVSVLKVPHEYNPHWTFKTDDSDRLVIATGEKDIISRRQELPAAYHRDGAIYITRSEIVLEQNSLYGSKLGYIESSPEKYINLDTMNDWKRAEALISKYRL</sequence>
<dbReference type="AlphaFoldDB" id="A0A6P0UP96"/>
<evidence type="ECO:0000313" key="2">
    <source>
        <dbReference type="Proteomes" id="UP000468581"/>
    </source>
</evidence>
<dbReference type="EMBL" id="JAABOO010000001">
    <property type="protein sequence ID" value="NER12176.1"/>
    <property type="molecule type" value="Genomic_DNA"/>
</dbReference>
<keyword evidence="1" id="KW-0548">Nucleotidyltransferase</keyword>
<name>A0A6P0UP96_9FLAO</name>
<dbReference type="Gene3D" id="3.90.550.10">
    <property type="entry name" value="Spore Coat Polysaccharide Biosynthesis Protein SpsA, Chain A"/>
    <property type="match status" value="1"/>
</dbReference>
<dbReference type="RefSeq" id="WP_163605208.1">
    <property type="nucleotide sequence ID" value="NZ_JAABOO010000001.1"/>
</dbReference>
<accession>A0A6P0UP96</accession>
<dbReference type="InterPro" id="IPR003329">
    <property type="entry name" value="Cytidylyl_trans"/>
</dbReference>
<dbReference type="PANTHER" id="PTHR21485:SF6">
    <property type="entry name" value="N-ACYLNEURAMINATE CYTIDYLYLTRANSFERASE-RELATED"/>
    <property type="match status" value="1"/>
</dbReference>
<gene>
    <name evidence="1" type="ORF">GWK08_01865</name>
</gene>
<dbReference type="InterPro" id="IPR050793">
    <property type="entry name" value="CMP-NeuNAc_synthase"/>
</dbReference>
<dbReference type="SUPFAM" id="SSF53448">
    <property type="entry name" value="Nucleotide-diphospho-sugar transferases"/>
    <property type="match status" value="1"/>
</dbReference>
<dbReference type="PANTHER" id="PTHR21485">
    <property type="entry name" value="HAD SUPERFAMILY MEMBERS CMAS AND KDSC"/>
    <property type="match status" value="1"/>
</dbReference>
<dbReference type="Pfam" id="PF02348">
    <property type="entry name" value="CTP_transf_3"/>
    <property type="match status" value="1"/>
</dbReference>
<dbReference type="CDD" id="cd02513">
    <property type="entry name" value="CMP-NeuAc_Synthase"/>
    <property type="match status" value="1"/>
</dbReference>
<dbReference type="Proteomes" id="UP000468581">
    <property type="component" value="Unassembled WGS sequence"/>
</dbReference>
<comment type="caution">
    <text evidence="1">The sequence shown here is derived from an EMBL/GenBank/DDBJ whole genome shotgun (WGS) entry which is preliminary data.</text>
</comment>
<reference evidence="1 2" key="1">
    <citation type="submission" date="2020-01" db="EMBL/GenBank/DDBJ databases">
        <title>Leptobacterium flavescens.</title>
        <authorList>
            <person name="Wang G."/>
        </authorList>
    </citation>
    <scope>NUCLEOTIDE SEQUENCE [LARGE SCALE GENOMIC DNA]</scope>
    <source>
        <strain evidence="1 2">KCTC 22160</strain>
    </source>
</reference>
<protein>
    <submittedName>
        <fullName evidence="1">Acylneuraminate cytidylyltransferase family protein</fullName>
    </submittedName>
</protein>
<evidence type="ECO:0000313" key="1">
    <source>
        <dbReference type="EMBL" id="NER12176.1"/>
    </source>
</evidence>
<keyword evidence="2" id="KW-1185">Reference proteome</keyword>